<dbReference type="SUPFAM" id="SSF56281">
    <property type="entry name" value="Metallo-hydrolase/oxidoreductase"/>
    <property type="match status" value="1"/>
</dbReference>
<gene>
    <name evidence="3" type="ORF">GEMMAAP_11785</name>
</gene>
<reference evidence="3 4" key="1">
    <citation type="journal article" date="2014" name="Proc. Natl. Acad. Sci. U.S.A.">
        <title>Functional type 2 photosynthetic reaction centers found in the rare bacterial phylum Gemmatimonadetes.</title>
        <authorList>
            <person name="Zeng Y."/>
            <person name="Feng F."/>
            <person name="Medova H."/>
            <person name="Dean J."/>
            <person name="Koblizek M."/>
        </authorList>
    </citation>
    <scope>NUCLEOTIDE SEQUENCE [LARGE SCALE GENOMIC DNA]</scope>
    <source>
        <strain evidence="3 4">AP64</strain>
    </source>
</reference>
<proteinExistence type="predicted"/>
<dbReference type="GO" id="GO:0016740">
    <property type="term" value="F:transferase activity"/>
    <property type="evidence" value="ECO:0007669"/>
    <property type="project" value="TreeGrafter"/>
</dbReference>
<dbReference type="PANTHER" id="PTHR13754:SF13">
    <property type="entry name" value="METALLO-BETA-LACTAMASE SUPERFAMILY PROTEIN (AFU_ORTHOLOGUE AFUA_3G07630)"/>
    <property type="match status" value="1"/>
</dbReference>
<dbReference type="InterPro" id="IPR001279">
    <property type="entry name" value="Metallo-B-lactamas"/>
</dbReference>
<dbReference type="eggNOG" id="COG1237">
    <property type="taxonomic scope" value="Bacteria"/>
</dbReference>
<dbReference type="InterPro" id="IPR036866">
    <property type="entry name" value="RibonucZ/Hydroxyglut_hydro"/>
</dbReference>
<accession>A0A143BJP5</accession>
<protein>
    <recommendedName>
        <fullName evidence="2">Metallo-beta-lactamase domain-containing protein</fullName>
    </recommendedName>
</protein>
<organism evidence="3 4">
    <name type="scientific">Gemmatimonas phototrophica</name>
    <dbReference type="NCBI Taxonomy" id="1379270"/>
    <lineage>
        <taxon>Bacteria</taxon>
        <taxon>Pseudomonadati</taxon>
        <taxon>Gemmatimonadota</taxon>
        <taxon>Gemmatimonadia</taxon>
        <taxon>Gemmatimonadales</taxon>
        <taxon>Gemmatimonadaceae</taxon>
        <taxon>Gemmatimonas</taxon>
    </lineage>
</organism>
<dbReference type="PANTHER" id="PTHR13754">
    <property type="entry name" value="METALLO-BETA-LACTAMASE SUPERFAMILY PROTEIN"/>
    <property type="match status" value="1"/>
</dbReference>
<keyword evidence="4" id="KW-1185">Reference proteome</keyword>
<feature type="domain" description="Metallo-beta-lactamase" evidence="2">
    <location>
        <begin position="91"/>
        <end position="148"/>
    </location>
</feature>
<evidence type="ECO:0000313" key="3">
    <source>
        <dbReference type="EMBL" id="AMW05296.1"/>
    </source>
</evidence>
<dbReference type="AlphaFoldDB" id="A0A143BJP5"/>
<evidence type="ECO:0000256" key="1">
    <source>
        <dbReference type="SAM" id="MobiDB-lite"/>
    </source>
</evidence>
<name>A0A143BJP5_9BACT</name>
<dbReference type="STRING" id="1379270.GEMMAAP_11785"/>
<dbReference type="Pfam" id="PF00753">
    <property type="entry name" value="Lactamase_B"/>
    <property type="match status" value="1"/>
</dbReference>
<dbReference type="InterPro" id="IPR052926">
    <property type="entry name" value="Metallo-beta-lactamase_dom"/>
</dbReference>
<evidence type="ECO:0000313" key="4">
    <source>
        <dbReference type="Proteomes" id="UP000076404"/>
    </source>
</evidence>
<sequence>MVSISPVRGGSCAPSSSADSSERFSKPHHMTSRRELIRHLTLAGLSLPVMPSLLQSAAAPFTTTRRKVSQLRITILSTMLADAGIGEWGFAALVEVDGRRMLFDTGAHDDVVARNARELNVALDTVPDVVLSHNHGDHTIGLLPLRKELVSKRADALGTAHVGEGIFAPRLRSGNSNDLNPMNRFRPRYEETGGHFTVHAKPTELYPGVWLTGPVPRRHNERNWGSSNPQARPALVKVGTDMLEDNVPEDMSMIFDTEQGLVVLTGCGHAGVVNIIDHARESVRPANVHALIGGIHLFNASEQTLAWTEQRLKAAGVRQLIGAHCTGVEVVYRFRRTLGLDRSTCVVGAVGQVFDLAKGIEAGAIAR</sequence>
<dbReference type="KEGG" id="gph:GEMMAAP_11785"/>
<feature type="region of interest" description="Disordered" evidence="1">
    <location>
        <begin position="1"/>
        <end position="30"/>
    </location>
</feature>
<dbReference type="Proteomes" id="UP000076404">
    <property type="component" value="Chromosome"/>
</dbReference>
<dbReference type="EMBL" id="CP011454">
    <property type="protein sequence ID" value="AMW05296.1"/>
    <property type="molecule type" value="Genomic_DNA"/>
</dbReference>
<dbReference type="Gene3D" id="3.60.15.10">
    <property type="entry name" value="Ribonuclease Z/Hydroxyacylglutathione hydrolase-like"/>
    <property type="match status" value="1"/>
</dbReference>
<reference evidence="3 4" key="2">
    <citation type="journal article" date="2016" name="Environ. Microbiol. Rep.">
        <title>Metagenomic evidence for the presence of phototrophic Gemmatimonadetes bacteria in diverse environments.</title>
        <authorList>
            <person name="Zeng Y."/>
            <person name="Baumbach J."/>
            <person name="Barbosa E.G."/>
            <person name="Azevedo V."/>
            <person name="Zhang C."/>
            <person name="Koblizek M."/>
        </authorList>
    </citation>
    <scope>NUCLEOTIDE SEQUENCE [LARGE SCALE GENOMIC DNA]</scope>
    <source>
        <strain evidence="3 4">AP64</strain>
    </source>
</reference>
<dbReference type="CDD" id="cd07713">
    <property type="entry name" value="DHPS-like_MBL-fold"/>
    <property type="match status" value="1"/>
</dbReference>
<evidence type="ECO:0000259" key="2">
    <source>
        <dbReference type="Pfam" id="PF00753"/>
    </source>
</evidence>
<dbReference type="InterPro" id="IPR041712">
    <property type="entry name" value="DHPS-like_MBL-fold"/>
</dbReference>